<dbReference type="Gene3D" id="1.10.10.880">
    <property type="entry name" value="Anti sigma-E protein RseA, N-terminal domain"/>
    <property type="match status" value="1"/>
</dbReference>
<keyword evidence="3 7" id="KW-1003">Cell membrane</keyword>
<dbReference type="AlphaFoldDB" id="A0A7Y5AT71"/>
<gene>
    <name evidence="11" type="ORF">HRH59_15750</name>
</gene>
<comment type="caution">
    <text evidence="11">The sequence shown here is derived from an EMBL/GenBank/DDBJ whole genome shotgun (WGS) entry which is preliminary data.</text>
</comment>
<reference evidence="11 12" key="1">
    <citation type="submission" date="2020-06" db="EMBL/GenBank/DDBJ databases">
        <title>Rheinheimera sp. nov., a marine bacterium isolated from coastal.</title>
        <authorList>
            <person name="Yu Q."/>
            <person name="Qi Y."/>
            <person name="Pu J."/>
        </authorList>
    </citation>
    <scope>NUCLEOTIDE SEQUENCE [LARGE SCALE GENOMIC DNA]</scope>
    <source>
        <strain evidence="11 12">YQF-2</strain>
    </source>
</reference>
<keyword evidence="5" id="KW-1133">Transmembrane helix</keyword>
<sequence>MSSEHQDWLSAASDNQQLTAQQLDSLLQDTELQHKLERYHTIGAVLRREPQSALTINFADDFAARLADEPQYQLQSNRGLVRRIKTGLSYAANGRWLQPVAQGAIAAGVALMAVFGVQQYQQSPQQDSLSPLPLLQTQPVAGFATPVSLSQTTVGDRFAEQEQQAMLEQQKRLQALLNAHRQQVRVMEQAQQASHDVKDNNGTANDGQ</sequence>
<evidence type="ECO:0000259" key="10">
    <source>
        <dbReference type="Pfam" id="PF03873"/>
    </source>
</evidence>
<proteinExistence type="inferred from homology"/>
<evidence type="ECO:0000313" key="12">
    <source>
        <dbReference type="Proteomes" id="UP000523161"/>
    </source>
</evidence>
<dbReference type="InterPro" id="IPR026279">
    <property type="entry name" value="RseA"/>
</dbReference>
<dbReference type="InterPro" id="IPR052383">
    <property type="entry name" value="Anti-sigma-E_RseA-like"/>
</dbReference>
<feature type="compositionally biased region" description="Polar residues" evidence="8">
    <location>
        <begin position="189"/>
        <end position="208"/>
    </location>
</feature>
<evidence type="ECO:0000256" key="4">
    <source>
        <dbReference type="ARBA" id="ARBA00022692"/>
    </source>
</evidence>
<dbReference type="PANTHER" id="PTHR38104">
    <property type="match status" value="1"/>
</dbReference>
<dbReference type="EMBL" id="JABSOD010000020">
    <property type="protein sequence ID" value="NRQ43998.1"/>
    <property type="molecule type" value="Genomic_DNA"/>
</dbReference>
<evidence type="ECO:0000259" key="9">
    <source>
        <dbReference type="Pfam" id="PF03872"/>
    </source>
</evidence>
<dbReference type="CDD" id="cd16328">
    <property type="entry name" value="RseA_N"/>
    <property type="match status" value="1"/>
</dbReference>
<keyword evidence="6 7" id="KW-0472">Membrane</keyword>
<comment type="function">
    <text evidence="7">An anti-sigma factor for extracytoplasmic function (ECF) sigma factor sigma-E (RpoE). ECF sigma factors are held in an inactive form by an anti-sigma factor until released by regulated intramembrane proteolysis (RIP). RIP occurs when an extracytoplasmic signal triggers a concerted proteolytic cascade to transmit information and elicit cellular responses. The membrane-spanning regulatory substrate protein is first cut periplasmically (site-1 protease, S1P, DegS), then within the membrane itself (site-2 protease, S2P, RseP), while cytoplasmic proteases finish degrading the anti-sigma factor, liberating sigma-E.</text>
</comment>
<evidence type="ECO:0000256" key="8">
    <source>
        <dbReference type="SAM" id="MobiDB-lite"/>
    </source>
</evidence>
<dbReference type="GO" id="GO:0005886">
    <property type="term" value="C:plasma membrane"/>
    <property type="evidence" value="ECO:0007669"/>
    <property type="project" value="UniProtKB-SubCell"/>
</dbReference>
<dbReference type="InterPro" id="IPR036147">
    <property type="entry name" value="Anti-sigma_E_RseA_N_sf"/>
</dbReference>
<comment type="subcellular location">
    <subcellularLocation>
        <location evidence="7">Cell inner membrane</location>
    </subcellularLocation>
    <subcellularLocation>
        <location evidence="1">Cell membrane</location>
        <topology evidence="1">Single-pass membrane protein</topology>
    </subcellularLocation>
</comment>
<comment type="similarity">
    <text evidence="2 7">Belongs to the RseA family.</text>
</comment>
<evidence type="ECO:0000313" key="11">
    <source>
        <dbReference type="EMBL" id="NRQ43998.1"/>
    </source>
</evidence>
<evidence type="ECO:0000256" key="6">
    <source>
        <dbReference type="ARBA" id="ARBA00023136"/>
    </source>
</evidence>
<name>A0A7Y5AT71_9GAMM</name>
<dbReference type="GO" id="GO:0016989">
    <property type="term" value="F:sigma factor antagonist activity"/>
    <property type="evidence" value="ECO:0007669"/>
    <property type="project" value="InterPro"/>
</dbReference>
<evidence type="ECO:0000256" key="5">
    <source>
        <dbReference type="ARBA" id="ARBA00022989"/>
    </source>
</evidence>
<protein>
    <recommendedName>
        <fullName evidence="7">Anti-sigma-E factor RseA</fullName>
    </recommendedName>
    <alternativeName>
        <fullName evidence="7">Regulator of SigE</fullName>
    </alternativeName>
    <alternativeName>
        <fullName evidence="7">Sigma-E anti-sigma factor RseA</fullName>
    </alternativeName>
    <alternativeName>
        <fullName evidence="7">Sigma-E factor negative regulatory protein</fullName>
    </alternativeName>
</protein>
<keyword evidence="12" id="KW-1185">Reference proteome</keyword>
<dbReference type="SUPFAM" id="SSF89069">
    <property type="entry name" value="N-terminal, cytoplasmic domain of anti-sigmaE factor RseA"/>
    <property type="match status" value="1"/>
</dbReference>
<dbReference type="Pfam" id="PF03873">
    <property type="entry name" value="RseA_C"/>
    <property type="match status" value="1"/>
</dbReference>
<dbReference type="PANTHER" id="PTHR38104:SF1">
    <property type="entry name" value="ANTI-SIGMA-E FACTOR RSEA"/>
    <property type="match status" value="1"/>
</dbReference>
<evidence type="ECO:0000256" key="7">
    <source>
        <dbReference type="PIRNR" id="PIRNR016938"/>
    </source>
</evidence>
<keyword evidence="7" id="KW-0997">Cell inner membrane</keyword>
<dbReference type="PIRSF" id="PIRSF016938">
    <property type="entry name" value="RseA"/>
    <property type="match status" value="1"/>
</dbReference>
<dbReference type="Proteomes" id="UP000523161">
    <property type="component" value="Unassembled WGS sequence"/>
</dbReference>
<accession>A0A7Y5AT71</accession>
<feature type="domain" description="Anti sigma-E protein RseA N-terminal" evidence="9">
    <location>
        <begin position="6"/>
        <end position="75"/>
    </location>
</feature>
<evidence type="ECO:0000256" key="2">
    <source>
        <dbReference type="ARBA" id="ARBA00005837"/>
    </source>
</evidence>
<dbReference type="InterPro" id="IPR005572">
    <property type="entry name" value="Anti-sigma_E_RseA_N"/>
</dbReference>
<feature type="domain" description="Anti sigma-E protein RseA C-terminal" evidence="10">
    <location>
        <begin position="131"/>
        <end position="186"/>
    </location>
</feature>
<feature type="region of interest" description="Disordered" evidence="8">
    <location>
        <begin position="187"/>
        <end position="208"/>
    </location>
</feature>
<comment type="subunit">
    <text evidence="7">Interacts 1:1 with ECF RNA polymerase sigma-E (RpoE); this inhibits the interaction of sigma-E with the RNA polymerase catalytic core and leads to a decreased expression of sigma-E-regulated genes. Interacts with RseB.</text>
</comment>
<keyword evidence="4" id="KW-0812">Transmembrane</keyword>
<dbReference type="Pfam" id="PF03872">
    <property type="entry name" value="RseA_N"/>
    <property type="match status" value="1"/>
</dbReference>
<dbReference type="InterPro" id="IPR005573">
    <property type="entry name" value="Anti-sigma_E_RseA_C"/>
</dbReference>
<dbReference type="RefSeq" id="WP_173502229.1">
    <property type="nucleotide sequence ID" value="NZ_JABSOD010000020.1"/>
</dbReference>
<evidence type="ECO:0000256" key="1">
    <source>
        <dbReference type="ARBA" id="ARBA00004162"/>
    </source>
</evidence>
<organism evidence="11 12">
    <name type="scientific">Rheinheimera lutimaris</name>
    <dbReference type="NCBI Taxonomy" id="2740584"/>
    <lineage>
        <taxon>Bacteria</taxon>
        <taxon>Pseudomonadati</taxon>
        <taxon>Pseudomonadota</taxon>
        <taxon>Gammaproteobacteria</taxon>
        <taxon>Chromatiales</taxon>
        <taxon>Chromatiaceae</taxon>
        <taxon>Rheinheimera</taxon>
    </lineage>
</organism>
<evidence type="ECO:0000256" key="3">
    <source>
        <dbReference type="ARBA" id="ARBA00022475"/>
    </source>
</evidence>